<name>A0A0H2VCT1_ECOL6</name>
<evidence type="ECO:0000313" key="2">
    <source>
        <dbReference type="Proteomes" id="UP000001410"/>
    </source>
</evidence>
<dbReference type="EMBL" id="AE014075">
    <property type="protein sequence ID" value="AAN83093.1"/>
    <property type="molecule type" value="Genomic_DNA"/>
</dbReference>
<dbReference type="Proteomes" id="UP000001410">
    <property type="component" value="Chromosome"/>
</dbReference>
<dbReference type="eggNOG" id="ENOG502ZC43">
    <property type="taxonomic scope" value="Bacteria"/>
</dbReference>
<evidence type="ECO:0000313" key="1">
    <source>
        <dbReference type="EMBL" id="AAN83093.1"/>
    </source>
</evidence>
<dbReference type="AntiFam" id="ANF00063">
    <property type="entry name" value="Antisense to ATP synthase alpha subunit"/>
</dbReference>
<dbReference type="KEGG" id="ecc:c4661"/>
<keyword evidence="2" id="KW-1185">Reference proteome</keyword>
<gene>
    <name evidence="1" type="ordered locus">c4661</name>
</gene>
<proteinExistence type="predicted"/>
<dbReference type="HOGENOM" id="CLU_511637_0_0_6"/>
<accession>A0A0H2VCT1</accession>
<dbReference type="AlphaFoldDB" id="A0A0H2VCT1"/>
<organism evidence="1 2">
    <name type="scientific">Escherichia coli O6:H1 (strain CFT073 / ATCC 700928 / UPEC)</name>
    <dbReference type="NCBI Taxonomy" id="199310"/>
    <lineage>
        <taxon>Bacteria</taxon>
        <taxon>Pseudomonadati</taxon>
        <taxon>Pseudomonadota</taxon>
        <taxon>Gammaproteobacteria</taxon>
        <taxon>Enterobacterales</taxon>
        <taxon>Enterobacteriaceae</taxon>
        <taxon>Escherichia</taxon>
    </lineage>
</organism>
<protein>
    <submittedName>
        <fullName evidence="1">Uncharacterized protein</fullName>
    </submittedName>
</protein>
<sequence length="559" mass="63318">MGCFEGIEDAFQLAFDFVVVATGLVDLLHQRSVITVDVSQQSGFEATDFRQFNIRQVTTFCCEQNQRLLRYGHRRILFLFQQFGHFLTVVKLLTCCIVKVGCKLRERCQFTILCQSGTDTTGQFFHDLGLCCTTNTGYGNTRVNRRTNTGVEQVGFQEDLTIGNGDYVGRNERRNVTRLSFDNRQRSQRTGFPFHFTFGESFNVFGVNTRSTLQQTRVEVEYVARECFTSWRTTEQQGDLTVSNSLFRQVIVNDQRIFTAVTEVFTHCATSVRCQVLQCCGFRRGCYHNDGVSQCAVLFQFTYHVRNGGRFLTDSDIDTFDTGIALVDDGIDSQCGFTGLTVTDDQFTLTTTDWDHGVNGFITGLYRLIYGLTFDNARSDCFYSREAVVIQRTFTVDWCTQSVNHTAQQATANRNFQDTASTLNFHAFGKVSVRTHNNRTYRVALEVQCDSVTVTRQGDHFTLHTIGQAVNADNTVTYRNNSTFVVSFTHNIELSNALLDQFADFGGIQLHAPVPLRLQDVCKALKTTAYAAINDHITRSDDNACHYRLIDFAIQLNFA</sequence>
<reference evidence="1 2" key="1">
    <citation type="journal article" date="2002" name="Proc. Natl. Acad. Sci. U.S.A.">
        <title>Extensive mosaic structure revealed by the complete genome sequence of uropathogenic Escherichia coli.</title>
        <authorList>
            <person name="Welch R.A."/>
            <person name="Burland V."/>
            <person name="Plunkett G.III."/>
            <person name="Redford P."/>
            <person name="Roesch P."/>
            <person name="Rasko D."/>
            <person name="Buckles E.L."/>
            <person name="Liou S.R."/>
            <person name="Boutin A."/>
            <person name="Hackett J."/>
            <person name="Stroud D."/>
            <person name="Mayhew G.F."/>
            <person name="Rose D.J."/>
            <person name="Zhou S."/>
            <person name="Schwartz D.C."/>
            <person name="Perna N.T."/>
            <person name="Mobley H.L."/>
            <person name="Donnenberg M.S."/>
            <person name="Blattner F.R."/>
        </authorList>
    </citation>
    <scope>NUCLEOTIDE SEQUENCE [LARGE SCALE GENOMIC DNA]</scope>
    <source>
        <strain evidence="2">CFT073 / ATCC 700928 / UPEC</strain>
    </source>
</reference>